<dbReference type="Pfam" id="PF00356">
    <property type="entry name" value="LacI"/>
    <property type="match status" value="1"/>
</dbReference>
<evidence type="ECO:0000256" key="1">
    <source>
        <dbReference type="ARBA" id="ARBA00023015"/>
    </source>
</evidence>
<keyword evidence="2" id="KW-0238">DNA-binding</keyword>
<dbReference type="InterPro" id="IPR010982">
    <property type="entry name" value="Lambda_DNA-bd_dom_sf"/>
</dbReference>
<dbReference type="PROSITE" id="PS00356">
    <property type="entry name" value="HTH_LACI_1"/>
    <property type="match status" value="1"/>
</dbReference>
<dbReference type="GO" id="GO:0003700">
    <property type="term" value="F:DNA-binding transcription factor activity"/>
    <property type="evidence" value="ECO:0007669"/>
    <property type="project" value="TreeGrafter"/>
</dbReference>
<reference evidence="5" key="1">
    <citation type="submission" date="2019-11" db="EMBL/GenBank/DDBJ databases">
        <authorList>
            <person name="Feng L."/>
        </authorList>
    </citation>
    <scope>NUCLEOTIDE SEQUENCE</scope>
    <source>
        <strain evidence="5">AodontolyticusLFYP35</strain>
    </source>
</reference>
<dbReference type="InterPro" id="IPR000843">
    <property type="entry name" value="HTH_LacI"/>
</dbReference>
<dbReference type="GO" id="GO:0000976">
    <property type="term" value="F:transcription cis-regulatory region binding"/>
    <property type="evidence" value="ECO:0007669"/>
    <property type="project" value="TreeGrafter"/>
</dbReference>
<dbReference type="SUPFAM" id="SSF53822">
    <property type="entry name" value="Periplasmic binding protein-like I"/>
    <property type="match status" value="1"/>
</dbReference>
<protein>
    <submittedName>
        <fullName evidence="5">HTH-type transcriptional repressor CytR</fullName>
    </submittedName>
</protein>
<dbReference type="SUPFAM" id="SSF47413">
    <property type="entry name" value="lambda repressor-like DNA-binding domains"/>
    <property type="match status" value="1"/>
</dbReference>
<dbReference type="PANTHER" id="PTHR30146">
    <property type="entry name" value="LACI-RELATED TRANSCRIPTIONAL REPRESSOR"/>
    <property type="match status" value="1"/>
</dbReference>
<dbReference type="PROSITE" id="PS50932">
    <property type="entry name" value="HTH_LACI_2"/>
    <property type="match status" value="1"/>
</dbReference>
<evidence type="ECO:0000256" key="2">
    <source>
        <dbReference type="ARBA" id="ARBA00023125"/>
    </source>
</evidence>
<proteinExistence type="predicted"/>
<organism evidence="5">
    <name type="scientific">Schaalia odontolytica</name>
    <dbReference type="NCBI Taxonomy" id="1660"/>
    <lineage>
        <taxon>Bacteria</taxon>
        <taxon>Bacillati</taxon>
        <taxon>Actinomycetota</taxon>
        <taxon>Actinomycetes</taxon>
        <taxon>Actinomycetales</taxon>
        <taxon>Actinomycetaceae</taxon>
        <taxon>Schaalia</taxon>
    </lineage>
</organism>
<feature type="domain" description="HTH lacI-type" evidence="4">
    <location>
        <begin position="2"/>
        <end position="44"/>
    </location>
</feature>
<dbReference type="PRINTS" id="PR00036">
    <property type="entry name" value="HTHLACI"/>
</dbReference>
<evidence type="ECO:0000313" key="5">
    <source>
        <dbReference type="EMBL" id="VYS71956.1"/>
    </source>
</evidence>
<dbReference type="CDD" id="cd01392">
    <property type="entry name" value="HTH_LacI"/>
    <property type="match status" value="1"/>
</dbReference>
<dbReference type="Gene3D" id="1.10.260.40">
    <property type="entry name" value="lambda repressor-like DNA-binding domains"/>
    <property type="match status" value="1"/>
</dbReference>
<gene>
    <name evidence="5" type="primary">cytR_1</name>
    <name evidence="5" type="ORF">AOLFYP35_00006</name>
</gene>
<keyword evidence="1" id="KW-0805">Transcription regulation</keyword>
<dbReference type="InterPro" id="IPR046335">
    <property type="entry name" value="LacI/GalR-like_sensor"/>
</dbReference>
<evidence type="ECO:0000256" key="3">
    <source>
        <dbReference type="ARBA" id="ARBA00023163"/>
    </source>
</evidence>
<dbReference type="EMBL" id="CACRSM010000001">
    <property type="protein sequence ID" value="VYS71956.1"/>
    <property type="molecule type" value="Genomic_DNA"/>
</dbReference>
<evidence type="ECO:0000259" key="4">
    <source>
        <dbReference type="PROSITE" id="PS50932"/>
    </source>
</evidence>
<dbReference type="Gene3D" id="3.40.50.2300">
    <property type="match status" value="2"/>
</dbReference>
<dbReference type="Pfam" id="PF13377">
    <property type="entry name" value="Peripla_BP_3"/>
    <property type="match status" value="1"/>
</dbReference>
<dbReference type="SMART" id="SM00354">
    <property type="entry name" value="HTH_LACI"/>
    <property type="match status" value="1"/>
</dbReference>
<sequence>MKTLADVAAEVGVSQATVSRVLNGKPGVSDDTRQAVLNTAKSMGITSTVGRNQPRHVAVVTPNLVNPVFASLLTAISTQLTARNILPFLCTYTSGGTSEETLLSMVLSEQIDGAIFLSGQYDSKGNDYSIYQRLAEHRIPMVFINAGDPDLPGYFIRTDDRLATEMALQHLVNQGHTRIGLLLGNPNHYPSITKYNSALDFANRTGLDLKPQYVEWAPYGLGTAQAATARLIDAGASAIVCASDELALSAFKSLTLQGLQVPDDISIVGYDDSSYLGYISPGLTTIRQPVDALSSGAVSALASLIESPQNAKEHVELLFDPELVVRGTTAICKDLLPSAL</sequence>
<keyword evidence="3" id="KW-0804">Transcription</keyword>
<name>A0A6N2QU59_9ACTO</name>
<accession>A0A6N2QU59</accession>
<dbReference type="AlphaFoldDB" id="A0A6N2QU59"/>
<dbReference type="PANTHER" id="PTHR30146:SF153">
    <property type="entry name" value="LACTOSE OPERON REPRESSOR"/>
    <property type="match status" value="1"/>
</dbReference>
<dbReference type="InterPro" id="IPR028082">
    <property type="entry name" value="Peripla_BP_I"/>
</dbReference>